<dbReference type="EMBL" id="GEEE01011344">
    <property type="protein sequence ID" value="JAP51881.1"/>
    <property type="molecule type" value="Transcribed_RNA"/>
</dbReference>
<dbReference type="EMBL" id="GEEE01016207">
    <property type="protein sequence ID" value="JAP47018.1"/>
    <property type="molecule type" value="Transcribed_RNA"/>
</dbReference>
<feature type="region of interest" description="Disordered" evidence="1">
    <location>
        <begin position="93"/>
        <end position="113"/>
    </location>
</feature>
<evidence type="ECO:0000256" key="1">
    <source>
        <dbReference type="SAM" id="MobiDB-lite"/>
    </source>
</evidence>
<sequence>MPILFFVRNILQFGPGAWASAHIFQFKLNERNATIVLYMRSFCLRGPRKPRTGAAVGATHCRIPFTTANKRRTSRAKASRSVKWNFPMSRPLTPLGTFPRRTHADTPFSHPPL</sequence>
<proteinExistence type="predicted"/>
<gene>
    <name evidence="2" type="ORF">TR146010</name>
</gene>
<dbReference type="AlphaFoldDB" id="A0A0X3P5E3"/>
<accession>A0A0X3P5E3</accession>
<evidence type="ECO:0000313" key="2">
    <source>
        <dbReference type="EMBL" id="JAP47018.1"/>
    </source>
</evidence>
<protein>
    <submittedName>
        <fullName evidence="2">Uncharacterized protein</fullName>
    </submittedName>
</protein>
<organism evidence="2">
    <name type="scientific">Schistocephalus solidus</name>
    <name type="common">Tapeworm</name>
    <dbReference type="NCBI Taxonomy" id="70667"/>
    <lineage>
        <taxon>Eukaryota</taxon>
        <taxon>Metazoa</taxon>
        <taxon>Spiralia</taxon>
        <taxon>Lophotrochozoa</taxon>
        <taxon>Platyhelminthes</taxon>
        <taxon>Cestoda</taxon>
        <taxon>Eucestoda</taxon>
        <taxon>Diphyllobothriidea</taxon>
        <taxon>Diphyllobothriidae</taxon>
        <taxon>Schistocephalus</taxon>
    </lineage>
</organism>
<name>A0A0X3P5E3_SCHSO</name>
<reference evidence="2" key="1">
    <citation type="submission" date="2016-01" db="EMBL/GenBank/DDBJ databases">
        <title>Reference transcriptome for the parasite Schistocephalus solidus: insights into the molecular evolution of parasitism.</title>
        <authorList>
            <person name="Hebert F.O."/>
            <person name="Grambauer S."/>
            <person name="Barber I."/>
            <person name="Landry C.R."/>
            <person name="Aubin-Horth N."/>
        </authorList>
    </citation>
    <scope>NUCLEOTIDE SEQUENCE</scope>
</reference>